<dbReference type="Proteomes" id="UP000002412">
    <property type="component" value="Plasmid p_59kb"/>
</dbReference>
<dbReference type="InterPro" id="IPR023346">
    <property type="entry name" value="Lysozyme-like_dom_sf"/>
</dbReference>
<evidence type="ECO:0000313" key="2">
    <source>
        <dbReference type="EMBL" id="ABS45590.1"/>
    </source>
</evidence>
<dbReference type="RefSeq" id="WP_011988434.1">
    <property type="nucleotide sequence ID" value="NC_009704.1"/>
</dbReference>
<sequence length="168" mass="18632">MKDIAQGFILILTLLVPLSSYAYCFQAAGDTYQIDPLLLISIADVESSMNYKAIGQNKKNGVVKSEDLGLMQINTSWLPKLGKSFGITREHLLNNPCQNVYVGAYVLANNISSNGVNWESIGAYNAGFKSANEEFRLRYAKKVYSKYINLLRGNRAIIIAKASRGERV</sequence>
<dbReference type="InterPro" id="IPR008258">
    <property type="entry name" value="Transglycosylase_SLT_dom_1"/>
</dbReference>
<proteinExistence type="predicted"/>
<dbReference type="AlphaFoldDB" id="A0A0U1QT81"/>
<dbReference type="Pfam" id="PF01464">
    <property type="entry name" value="SLT"/>
    <property type="match status" value="1"/>
</dbReference>
<accession>A0A0U1QT81</accession>
<dbReference type="HOGENOM" id="CLU_094905_1_0_6"/>
<organism evidence="2 3">
    <name type="scientific">Yersinia pseudotuberculosis serotype O:1b (strain IP 31758)</name>
    <dbReference type="NCBI Taxonomy" id="349747"/>
    <lineage>
        <taxon>Bacteria</taxon>
        <taxon>Pseudomonadati</taxon>
        <taxon>Pseudomonadota</taxon>
        <taxon>Gammaproteobacteria</taxon>
        <taxon>Enterobacterales</taxon>
        <taxon>Yersiniaceae</taxon>
        <taxon>Yersinia</taxon>
    </lineage>
</organism>
<evidence type="ECO:0000313" key="3">
    <source>
        <dbReference type="Proteomes" id="UP000002412"/>
    </source>
</evidence>
<geneLocation type="plasmid" evidence="3">
    <name>plasmid_59kb</name>
</geneLocation>
<dbReference type="KEGG" id="ypi:YpsIP31758_A0005"/>
<feature type="domain" description="Transglycosylase SLT" evidence="1">
    <location>
        <begin position="24"/>
        <end position="142"/>
    </location>
</feature>
<reference evidence="2 3" key="1">
    <citation type="journal article" date="2007" name="PLoS Genet.">
        <title>The complete genome sequence of Yersinia pseudotuberculosis IP31758, the causative agent of Far East scarlet-like fever.</title>
        <authorList>
            <person name="Eppinger M."/>
            <person name="Rosovitz M.J."/>
            <person name="Fricke W.F."/>
            <person name="Rasko D.A."/>
            <person name="Kokorina G."/>
            <person name="Fayolle C."/>
            <person name="Lindler L.E."/>
            <person name="Carniel E."/>
            <person name="Ravel J."/>
        </authorList>
    </citation>
    <scope>NUCLEOTIDE SEQUENCE [LARGE SCALE GENOMIC DNA]</scope>
    <source>
        <strain evidence="2 3">IP 31758</strain>
        <plasmid evidence="3">Plasmid plasmid_59kb</plasmid>
    </source>
</reference>
<dbReference type="SUPFAM" id="SSF53955">
    <property type="entry name" value="Lysozyme-like"/>
    <property type="match status" value="1"/>
</dbReference>
<dbReference type="Gene3D" id="1.10.530.10">
    <property type="match status" value="1"/>
</dbReference>
<name>A0A0U1QT81_YERP3</name>
<evidence type="ECO:0000259" key="1">
    <source>
        <dbReference type="Pfam" id="PF01464"/>
    </source>
</evidence>
<keyword evidence="2" id="KW-0614">Plasmid</keyword>
<dbReference type="CDD" id="cd13400">
    <property type="entry name" value="LT_IagB-like"/>
    <property type="match status" value="1"/>
</dbReference>
<gene>
    <name evidence="2" type="ordered locus">YpsIP31758_A0005</name>
</gene>
<dbReference type="EMBL" id="CP000718">
    <property type="protein sequence ID" value="ABS45590.1"/>
    <property type="molecule type" value="Genomic_DNA"/>
</dbReference>
<protein>
    <submittedName>
        <fullName evidence="2">Transglycosylase SLT domain</fullName>
    </submittedName>
</protein>